<gene>
    <name evidence="1" type="ORF">HX829_09290</name>
</gene>
<evidence type="ECO:0000313" key="2">
    <source>
        <dbReference type="Proteomes" id="UP000582981"/>
    </source>
</evidence>
<proteinExistence type="predicted"/>
<organism evidence="1 2">
    <name type="scientific">Pseudomonas gingeri</name>
    <dbReference type="NCBI Taxonomy" id="117681"/>
    <lineage>
        <taxon>Bacteria</taxon>
        <taxon>Pseudomonadati</taxon>
        <taxon>Pseudomonadota</taxon>
        <taxon>Gammaproteobacteria</taxon>
        <taxon>Pseudomonadales</taxon>
        <taxon>Pseudomonadaceae</taxon>
        <taxon>Pseudomonas</taxon>
    </lineage>
</organism>
<comment type="caution">
    <text evidence="1">The sequence shown here is derived from an EMBL/GenBank/DDBJ whole genome shotgun (WGS) entry which is preliminary data.</text>
</comment>
<dbReference type="EMBL" id="JACAPU010000012">
    <property type="protein sequence ID" value="NWB46688.1"/>
    <property type="molecule type" value="Genomic_DNA"/>
</dbReference>
<evidence type="ECO:0000313" key="1">
    <source>
        <dbReference type="EMBL" id="NWB46688.1"/>
    </source>
</evidence>
<accession>A0A7Y7WD05</accession>
<protein>
    <submittedName>
        <fullName evidence="1">Uncharacterized protein</fullName>
    </submittedName>
</protein>
<dbReference type="Proteomes" id="UP000582981">
    <property type="component" value="Unassembled WGS sequence"/>
</dbReference>
<sequence length="237" mass="26570">MNTDAPVSNTALILLEGRNDILNVSDLATHKVPAPDLVTVVTLRDLTHPDQPVTLDTSRQKGVLFSVKYALCQRQARGRYELFSRVYFGDTITHEGHHPVTLGEQDQGDIVIRVDPRTSPPPVPVTRLVVLEGIGDWTTRETRDPDRVTEVRLMDVTDPTQPIIMDMSRKTGNQFEIKYAHCQVRPGHVYQLSGTTYQQDKITHIGSMGITLDGNGHKGLSIEFRKLVDRDLTPRGR</sequence>
<dbReference type="AlphaFoldDB" id="A0A7Y7WD05"/>
<name>A0A7Y7WD05_9PSED</name>
<reference evidence="1 2" key="1">
    <citation type="submission" date="2020-04" db="EMBL/GenBank/DDBJ databases">
        <title>Molecular characterization of pseudomonads from Agaricus bisporus reveal novel blotch 2 pathogens in Western Europe.</title>
        <authorList>
            <person name="Taparia T."/>
            <person name="Krijger M."/>
            <person name="Haynes E."/>
            <person name="Elpinstone J.G."/>
            <person name="Noble R."/>
            <person name="Van Der Wolf J."/>
        </authorList>
    </citation>
    <scope>NUCLEOTIDE SEQUENCE [LARGE SCALE GENOMIC DNA]</scope>
    <source>
        <strain evidence="1 2">F1001</strain>
    </source>
</reference>
<dbReference type="RefSeq" id="WP_177143925.1">
    <property type="nucleotide sequence ID" value="NZ_JACAPU010000012.1"/>
</dbReference>